<dbReference type="InterPro" id="IPR000368">
    <property type="entry name" value="Sucrose_synth_GT-B1"/>
</dbReference>
<dbReference type="Gene3D" id="3.90.1070.10">
    <property type="match status" value="1"/>
</dbReference>
<dbReference type="Gene3D" id="3.40.50.1000">
    <property type="entry name" value="HAD superfamily/HAD-like"/>
    <property type="match status" value="1"/>
</dbReference>
<dbReference type="Pfam" id="PF05116">
    <property type="entry name" value="S6PP"/>
    <property type="match status" value="1"/>
</dbReference>
<dbReference type="KEGG" id="tpol:Mal48_04440"/>
<evidence type="ECO:0000256" key="5">
    <source>
        <dbReference type="ARBA" id="ARBA00047471"/>
    </source>
</evidence>
<dbReference type="PANTHER" id="PTHR46039:SF5">
    <property type="entry name" value="SUCROSE-PHOSPHATE SYNTHASE 3-RELATED"/>
    <property type="match status" value="1"/>
</dbReference>
<dbReference type="EMBL" id="CP036267">
    <property type="protein sequence ID" value="QDT31212.1"/>
    <property type="molecule type" value="Genomic_DNA"/>
</dbReference>
<dbReference type="EC" id="2.4.1.14" evidence="2"/>
<dbReference type="NCBIfam" id="TIGR02472">
    <property type="entry name" value="sucr_P_syn_N"/>
    <property type="match status" value="1"/>
</dbReference>
<dbReference type="InterPro" id="IPR006379">
    <property type="entry name" value="HAD-SF_hydro_IIB"/>
</dbReference>
<dbReference type="NCBIfam" id="TIGR01484">
    <property type="entry name" value="HAD-SF-IIB"/>
    <property type="match status" value="1"/>
</dbReference>
<name>A0A517QHV6_9PLAN</name>
<dbReference type="SUPFAM" id="SSF53756">
    <property type="entry name" value="UDP-Glycosyltransferase/glycogen phosphorylase"/>
    <property type="match status" value="1"/>
</dbReference>
<comment type="similarity">
    <text evidence="1">Belongs to the glycosyltransferase 1 family.</text>
</comment>
<feature type="domain" description="Sucrose phosphatase-like" evidence="8">
    <location>
        <begin position="476"/>
        <end position="711"/>
    </location>
</feature>
<dbReference type="SUPFAM" id="SSF56784">
    <property type="entry name" value="HAD-like"/>
    <property type="match status" value="1"/>
</dbReference>
<organism evidence="9 10">
    <name type="scientific">Thalassoglobus polymorphus</name>
    <dbReference type="NCBI Taxonomy" id="2527994"/>
    <lineage>
        <taxon>Bacteria</taxon>
        <taxon>Pseudomonadati</taxon>
        <taxon>Planctomycetota</taxon>
        <taxon>Planctomycetia</taxon>
        <taxon>Planctomycetales</taxon>
        <taxon>Planctomycetaceae</taxon>
        <taxon>Thalassoglobus</taxon>
    </lineage>
</organism>
<dbReference type="PANTHER" id="PTHR46039">
    <property type="entry name" value="SUCROSE-PHOSPHATE SYNTHASE 3-RELATED"/>
    <property type="match status" value="1"/>
</dbReference>
<evidence type="ECO:0000256" key="3">
    <source>
        <dbReference type="ARBA" id="ARBA00022676"/>
    </source>
</evidence>
<dbReference type="InterPro" id="IPR044161">
    <property type="entry name" value="SPS"/>
</dbReference>
<evidence type="ECO:0000313" key="9">
    <source>
        <dbReference type="EMBL" id="QDT31212.1"/>
    </source>
</evidence>
<dbReference type="InterPro" id="IPR006380">
    <property type="entry name" value="SPP-like_dom"/>
</dbReference>
<evidence type="ECO:0000259" key="7">
    <source>
        <dbReference type="Pfam" id="PF00862"/>
    </source>
</evidence>
<keyword evidence="4 9" id="KW-0808">Transferase</keyword>
<keyword evidence="10" id="KW-1185">Reference proteome</keyword>
<dbReference type="Gene3D" id="3.40.50.2000">
    <property type="entry name" value="Glycogen Phosphorylase B"/>
    <property type="match status" value="2"/>
</dbReference>
<evidence type="ECO:0000313" key="10">
    <source>
        <dbReference type="Proteomes" id="UP000315724"/>
    </source>
</evidence>
<dbReference type="Proteomes" id="UP000315724">
    <property type="component" value="Chromosome"/>
</dbReference>
<dbReference type="Pfam" id="PF00862">
    <property type="entry name" value="GT-B_Sucrose_synth"/>
    <property type="match status" value="1"/>
</dbReference>
<dbReference type="AlphaFoldDB" id="A0A517QHV6"/>
<evidence type="ECO:0000259" key="6">
    <source>
        <dbReference type="Pfam" id="PF00534"/>
    </source>
</evidence>
<dbReference type="CDD" id="cd03800">
    <property type="entry name" value="GT4_sucrose_synthase"/>
    <property type="match status" value="1"/>
</dbReference>
<sequence length="724" mass="81296">MNKNSNTKSSNDSQKSKITLISLHGLIRGDNPELGRDADTGGQVIYVLELARELAKHPDVREVELLTRQIVDDKVSSDYAQLEEQIAENAKIVRIPFGPKKYLRKELLWPYIEVFTDQTLSYFKRTGLPDIIHGHYADAGLAGARLARLLHIPYIFTGHSLGRVKKERLLAKGSNPETIEKKYNISTRIEAEEVALETATMVVTSTSQEVEEQYKLYEQYDPSRMEVIPPGVDLTNFSPTANSSVGSVRTKVGRFLSDLEKPIILTIARLDERKNLETLVRVFGQSERLREVANLVVVLGTREKLANLTKPERRIFDNVLSLIDDYDLYGSIAYPKTLAPGEVPEFYRLAASTQGVFVNPALTEPFGLTLLEAAGTGLPIVATNDGGPRDIIENCQNGLLIDPLDEEDIEHALLRILTDSEQWEEFSKQGIAGAHKHYSWSNHADRYLRDLKDILKYSEKPVLASSFPKRRLPTFDRLIITDLDNTLTGDEEAVREFTKILEENDKIGFGIATGRTLSNALELIHKLKLPMPDVLDTSVGTALHYGEDQIEDSSWRRQIDFNWKPDEIRKVLEDVPGLILQSAENQSDFKISFEIDTALAPKAAVIRKILRQAKLRANLIFSLGMYLDVIPVRGGSGNTLRHLLYKWGFAPEQVLVAGDSGNDEGMLKGRTLGVVVGNHSPELNKLKKLPRIYFAKAEHAHGIIEGIQYYNFLDHITIPNDDLE</sequence>
<dbReference type="InterPro" id="IPR023214">
    <property type="entry name" value="HAD_sf"/>
</dbReference>
<reference evidence="9 10" key="1">
    <citation type="submission" date="2019-02" db="EMBL/GenBank/DDBJ databases">
        <title>Deep-cultivation of Planctomycetes and their phenomic and genomic characterization uncovers novel biology.</title>
        <authorList>
            <person name="Wiegand S."/>
            <person name="Jogler M."/>
            <person name="Boedeker C."/>
            <person name="Pinto D."/>
            <person name="Vollmers J."/>
            <person name="Rivas-Marin E."/>
            <person name="Kohn T."/>
            <person name="Peeters S.H."/>
            <person name="Heuer A."/>
            <person name="Rast P."/>
            <person name="Oberbeckmann S."/>
            <person name="Bunk B."/>
            <person name="Jeske O."/>
            <person name="Meyerdierks A."/>
            <person name="Storesund J.E."/>
            <person name="Kallscheuer N."/>
            <person name="Luecker S."/>
            <person name="Lage O.M."/>
            <person name="Pohl T."/>
            <person name="Merkel B.J."/>
            <person name="Hornburger P."/>
            <person name="Mueller R.-W."/>
            <person name="Bruemmer F."/>
            <person name="Labrenz M."/>
            <person name="Spormann A.M."/>
            <person name="Op den Camp H."/>
            <person name="Overmann J."/>
            <person name="Amann R."/>
            <person name="Jetten M.S.M."/>
            <person name="Mascher T."/>
            <person name="Medema M.H."/>
            <person name="Devos D.P."/>
            <person name="Kaster A.-K."/>
            <person name="Ovreas L."/>
            <person name="Rohde M."/>
            <person name="Galperin M.Y."/>
            <person name="Jogler C."/>
        </authorList>
    </citation>
    <scope>NUCLEOTIDE SEQUENCE [LARGE SCALE GENOMIC DNA]</scope>
    <source>
        <strain evidence="9 10">Mal48</strain>
    </source>
</reference>
<feature type="domain" description="Sucrose synthase first GT-B" evidence="7">
    <location>
        <begin position="17"/>
        <end position="223"/>
    </location>
</feature>
<evidence type="ECO:0000256" key="2">
    <source>
        <dbReference type="ARBA" id="ARBA00012536"/>
    </source>
</evidence>
<protein>
    <recommendedName>
        <fullName evidence="2">sucrose-phosphate synthase</fullName>
        <ecNumber evidence="2">2.4.1.14</ecNumber>
    </recommendedName>
</protein>
<evidence type="ECO:0000256" key="4">
    <source>
        <dbReference type="ARBA" id="ARBA00022679"/>
    </source>
</evidence>
<proteinExistence type="inferred from homology"/>
<accession>A0A517QHV6</accession>
<dbReference type="GO" id="GO:0016791">
    <property type="term" value="F:phosphatase activity"/>
    <property type="evidence" value="ECO:0007669"/>
    <property type="project" value="UniProtKB-ARBA"/>
</dbReference>
<dbReference type="RefSeq" id="WP_145195624.1">
    <property type="nucleotide sequence ID" value="NZ_CP036267.1"/>
</dbReference>
<dbReference type="OrthoDB" id="9781413at2"/>
<dbReference type="GO" id="GO:0046524">
    <property type="term" value="F:sucrose-phosphate synthase activity"/>
    <property type="evidence" value="ECO:0007669"/>
    <property type="project" value="UniProtKB-EC"/>
</dbReference>
<evidence type="ECO:0000259" key="8">
    <source>
        <dbReference type="Pfam" id="PF05116"/>
    </source>
</evidence>
<dbReference type="InterPro" id="IPR036412">
    <property type="entry name" value="HAD-like_sf"/>
</dbReference>
<dbReference type="NCBIfam" id="TIGR02471">
    <property type="entry name" value="sucr_syn_bact_C"/>
    <property type="match status" value="1"/>
</dbReference>
<dbReference type="InterPro" id="IPR001296">
    <property type="entry name" value="Glyco_trans_1"/>
</dbReference>
<gene>
    <name evidence="9" type="primary">mfpsA</name>
    <name evidence="9" type="ORF">Mal48_04440</name>
</gene>
<comment type="catalytic activity">
    <reaction evidence="5">
        <text>beta-D-fructose 6-phosphate + UDP-alpha-D-glucose = sucrose 6(F)-phosphate + UDP + H(+)</text>
        <dbReference type="Rhea" id="RHEA:22172"/>
        <dbReference type="ChEBI" id="CHEBI:15378"/>
        <dbReference type="ChEBI" id="CHEBI:57634"/>
        <dbReference type="ChEBI" id="CHEBI:57723"/>
        <dbReference type="ChEBI" id="CHEBI:58223"/>
        <dbReference type="ChEBI" id="CHEBI:58885"/>
        <dbReference type="EC" id="2.4.1.14"/>
    </reaction>
</comment>
<keyword evidence="3 9" id="KW-0328">Glycosyltransferase</keyword>
<dbReference type="Pfam" id="PF00534">
    <property type="entry name" value="Glycos_transf_1"/>
    <property type="match status" value="1"/>
</dbReference>
<feature type="domain" description="Glycosyl transferase family 1" evidence="6">
    <location>
        <begin position="256"/>
        <end position="430"/>
    </location>
</feature>
<dbReference type="InterPro" id="IPR012822">
    <property type="entry name" value="SucroseP_synth_GlycoTrfase_dom"/>
</dbReference>
<evidence type="ECO:0000256" key="1">
    <source>
        <dbReference type="ARBA" id="ARBA00006530"/>
    </source>
</evidence>
<dbReference type="InterPro" id="IPR012821">
    <property type="entry name" value="Sucrose_P_synth_Pase-like_dom"/>
</dbReference>